<dbReference type="EMBL" id="LNCD01000018">
    <property type="protein sequence ID" value="KWV58835.1"/>
    <property type="molecule type" value="Genomic_DNA"/>
</dbReference>
<feature type="compositionally biased region" description="Basic and acidic residues" evidence="1">
    <location>
        <begin position="154"/>
        <end position="163"/>
    </location>
</feature>
<gene>
    <name evidence="2" type="ORF">AS026_29630</name>
</gene>
<accession>A0A125Q9Y5</accession>
<protein>
    <submittedName>
        <fullName evidence="2">Uncharacterized protein</fullName>
    </submittedName>
</protein>
<name>A0A125Q9Y5_9HYPH</name>
<organism evidence="2 3">
    <name type="scientific">Rhizobium altiplani</name>
    <dbReference type="NCBI Taxonomy" id="1864509"/>
    <lineage>
        <taxon>Bacteria</taxon>
        <taxon>Pseudomonadati</taxon>
        <taxon>Pseudomonadota</taxon>
        <taxon>Alphaproteobacteria</taxon>
        <taxon>Hyphomicrobiales</taxon>
        <taxon>Rhizobiaceae</taxon>
        <taxon>Rhizobium/Agrobacterium group</taxon>
        <taxon>Rhizobium</taxon>
    </lineage>
</organism>
<evidence type="ECO:0000256" key="1">
    <source>
        <dbReference type="SAM" id="MobiDB-lite"/>
    </source>
</evidence>
<reference evidence="2 3" key="1">
    <citation type="submission" date="2015-11" db="EMBL/GenBank/DDBJ databases">
        <title>Draft Genome Sequence of the Strain BR 10423 (Rhizobium sp.) isolated from nodules of Mimosa pudica.</title>
        <authorList>
            <person name="Barauna A.C."/>
            <person name="Zilli J.E."/>
            <person name="Simoes-Araujo J.L."/>
            <person name="Reis V.M."/>
            <person name="James E.K."/>
            <person name="Reis F.B.Jr."/>
            <person name="Rouws L.F."/>
            <person name="Passos S.R."/>
            <person name="Gois S.R."/>
        </authorList>
    </citation>
    <scope>NUCLEOTIDE SEQUENCE [LARGE SCALE GENOMIC DNA]</scope>
    <source>
        <strain evidence="2 3">BR10423</strain>
    </source>
</reference>
<keyword evidence="3" id="KW-1185">Reference proteome</keyword>
<dbReference type="Proteomes" id="UP000068164">
    <property type="component" value="Unassembled WGS sequence"/>
</dbReference>
<dbReference type="AlphaFoldDB" id="A0A125Q9Y5"/>
<proteinExistence type="predicted"/>
<evidence type="ECO:0000313" key="3">
    <source>
        <dbReference type="Proteomes" id="UP000068164"/>
    </source>
</evidence>
<evidence type="ECO:0000313" key="2">
    <source>
        <dbReference type="EMBL" id="KWV58835.1"/>
    </source>
</evidence>
<comment type="caution">
    <text evidence="2">The sequence shown here is derived from an EMBL/GenBank/DDBJ whole genome shotgun (WGS) entry which is preliminary data.</text>
</comment>
<sequence>MRGRSNSLTGILTVVSANSGNLAQVLQVNDTQFASLATPHFGAVGTLSGQIFPLGFELGACLVSRQALQRSGSICQMRFDDVIVAVGLEARRACGRPLFGGLSASFAVEGRTLPDNACLQSSHSLSIPKKITSVRSARLQAAAPLTDPDLQPDANRRQKEQYHRTLSPLLTTY</sequence>
<feature type="region of interest" description="Disordered" evidence="1">
    <location>
        <begin position="142"/>
        <end position="173"/>
    </location>
</feature>